<keyword evidence="3" id="KW-1185">Reference proteome</keyword>
<name>T0L6D1_9MICR</name>
<keyword evidence="1" id="KW-0812">Transmembrane</keyword>
<proteinExistence type="predicted"/>
<dbReference type="VEuPathDB" id="MicrosporidiaDB:NAPIS_ORF02193"/>
<feature type="transmembrane region" description="Helical" evidence="1">
    <location>
        <begin position="160"/>
        <end position="179"/>
    </location>
</feature>
<evidence type="ECO:0000256" key="1">
    <source>
        <dbReference type="SAM" id="Phobius"/>
    </source>
</evidence>
<evidence type="ECO:0000313" key="2">
    <source>
        <dbReference type="EMBL" id="EQB60243.1"/>
    </source>
</evidence>
<dbReference type="OrthoDB" id="2187995at2759"/>
<dbReference type="HOGENOM" id="CLU_120587_0_0_1"/>
<protein>
    <submittedName>
        <fullName evidence="2">Vesicle transport v-snare protein</fullName>
    </submittedName>
</protein>
<sequence length="194" mass="22584">MFLFLLYTFCNINVKLKPNEPFIADFELPEDSSHLKVTVYRISPDVEIKYLFIKDNVNLDELIKDEDDNKLENLKQSFETEVKVHGTYSIILLNKGDTEAMVNIYSYTEKILGNEDPDVKNLQKMFHELKLNLTHLNNINMRLKSMQDLNISELKRVIKGFYVILAIPFFYVLVGICKVKAVKMMFAPKKGLKP</sequence>
<dbReference type="EMBL" id="KE647313">
    <property type="protein sequence ID" value="EQB60243.1"/>
    <property type="molecule type" value="Genomic_DNA"/>
</dbReference>
<dbReference type="AlphaFoldDB" id="T0L6D1"/>
<reference evidence="2 3" key="1">
    <citation type="journal article" date="2013" name="BMC Genomics">
        <title>Genome sequencing and comparative genomics of honey bee microsporidia, Nosema apis reveal novel insights into host-parasite interactions.</title>
        <authorList>
            <person name="Chen Yp."/>
            <person name="Pettis J.S."/>
            <person name="Zhao Y."/>
            <person name="Liu X."/>
            <person name="Tallon L.J."/>
            <person name="Sadzewicz L.D."/>
            <person name="Li R."/>
            <person name="Zheng H."/>
            <person name="Huang S."/>
            <person name="Zhang X."/>
            <person name="Hamilton M.C."/>
            <person name="Pernal S.F."/>
            <person name="Melathopoulos A.P."/>
            <person name="Yan X."/>
            <person name="Evans J.D."/>
        </authorList>
    </citation>
    <scope>NUCLEOTIDE SEQUENCE [LARGE SCALE GENOMIC DNA]</scope>
    <source>
        <strain evidence="2 3">BRL 01</strain>
    </source>
</reference>
<keyword evidence="1" id="KW-0472">Membrane</keyword>
<gene>
    <name evidence="2" type="ORF">NAPIS_ORF02193</name>
</gene>
<evidence type="ECO:0000313" key="3">
    <source>
        <dbReference type="Proteomes" id="UP000053780"/>
    </source>
</evidence>
<organism evidence="2 3">
    <name type="scientific">Vairimorpha apis BRL 01</name>
    <dbReference type="NCBI Taxonomy" id="1037528"/>
    <lineage>
        <taxon>Eukaryota</taxon>
        <taxon>Fungi</taxon>
        <taxon>Fungi incertae sedis</taxon>
        <taxon>Microsporidia</taxon>
        <taxon>Nosematidae</taxon>
        <taxon>Vairimorpha</taxon>
    </lineage>
</organism>
<dbReference type="Proteomes" id="UP000053780">
    <property type="component" value="Unassembled WGS sequence"/>
</dbReference>
<accession>T0L6D1</accession>
<keyword evidence="1" id="KW-1133">Transmembrane helix</keyword>